<comment type="catalytic activity">
    <reaction evidence="43">
        <text>1-hexadecanoyl-2-(9Z)-octadecenoyl-3-octadecanoyl-sn-glycerol + H2O = 1-hexadecanoyl-3-octadecanoyl-sn-glycerol + (9Z)-octadecenoate + H(+)</text>
        <dbReference type="Rhea" id="RHEA:41103"/>
        <dbReference type="ChEBI" id="CHEBI:15377"/>
        <dbReference type="ChEBI" id="CHEBI:15378"/>
        <dbReference type="ChEBI" id="CHEBI:30823"/>
        <dbReference type="ChEBI" id="CHEBI:77623"/>
        <dbReference type="ChEBI" id="CHEBI:77624"/>
    </reaction>
    <physiologicalReaction direction="left-to-right" evidence="43">
        <dbReference type="Rhea" id="RHEA:41104"/>
    </physiologicalReaction>
</comment>
<evidence type="ECO:0000313" key="48">
    <source>
        <dbReference type="EMBL" id="KAG9268348.1"/>
    </source>
</evidence>
<dbReference type="GO" id="GO:0031526">
    <property type="term" value="C:brush border membrane"/>
    <property type="evidence" value="ECO:0007669"/>
    <property type="project" value="TreeGrafter"/>
</dbReference>
<keyword evidence="8 47" id="KW-0812">Transmembrane</keyword>
<comment type="catalytic activity">
    <reaction evidence="29">
        <text>2,3-di-(9Z)-octadecenoyl-sn-glycerol + H2O = 3-(9Z-octadecenoyl)-sn-glycerol + (9Z)-octadecenoate + H(+)</text>
        <dbReference type="Rhea" id="RHEA:42604"/>
        <dbReference type="ChEBI" id="CHEBI:15377"/>
        <dbReference type="ChEBI" id="CHEBI:15378"/>
        <dbReference type="ChEBI" id="CHEBI:30823"/>
        <dbReference type="ChEBI" id="CHEBI:75824"/>
        <dbReference type="ChEBI" id="CHEBI:75938"/>
    </reaction>
    <physiologicalReaction direction="left-to-right" evidence="29">
        <dbReference type="Rhea" id="RHEA:42605"/>
    </physiologicalReaction>
</comment>
<evidence type="ECO:0000256" key="28">
    <source>
        <dbReference type="ARBA" id="ARBA00047459"/>
    </source>
</evidence>
<comment type="catalytic activity">
    <reaction evidence="30">
        <text>1-hexadecanoyl-2-(9Z-octadecenoyl)-sn-glycero-3-phospho-(1'-sn-glycerol) + H2O = 1-hexadecanoyl-sn-glycero-3-phospho-(1'-sn-glycerol) + (9Z)-octadecenoate + H(+)</text>
        <dbReference type="Rhea" id="RHEA:40919"/>
        <dbReference type="ChEBI" id="CHEBI:15377"/>
        <dbReference type="ChEBI" id="CHEBI:15378"/>
        <dbReference type="ChEBI" id="CHEBI:30823"/>
        <dbReference type="ChEBI" id="CHEBI:72841"/>
        <dbReference type="ChEBI" id="CHEBI:75158"/>
    </reaction>
    <physiologicalReaction direction="left-to-right" evidence="30">
        <dbReference type="Rhea" id="RHEA:40920"/>
    </physiologicalReaction>
</comment>
<comment type="catalytic activity">
    <reaction evidence="35">
        <text>1-octadecanoyl-2-(9Z,12Z)-octadecadienoyl-sn-glycerol + H2O = 1-octadecanoyl-sn-glycerol + (9Z,12Z)-octadecadienoate + H(+)</text>
        <dbReference type="Rhea" id="RHEA:40927"/>
        <dbReference type="ChEBI" id="CHEBI:15377"/>
        <dbReference type="ChEBI" id="CHEBI:15378"/>
        <dbReference type="ChEBI" id="CHEBI:30245"/>
        <dbReference type="ChEBI" id="CHEBI:75550"/>
        <dbReference type="ChEBI" id="CHEBI:77097"/>
    </reaction>
    <physiologicalReaction direction="left-to-right" evidence="35">
        <dbReference type="Rhea" id="RHEA:40928"/>
    </physiologicalReaction>
</comment>
<comment type="catalytic activity">
    <reaction evidence="34">
        <text>1-hexadecanoyl-2-(9Z,12Z-octadecadienoyl)-sn-glycero-3-phosphocholine + H2O = 2-(9Z,12Z-octadecadienoyl)-sn-glycero-3-phosphocholine + hexadecanoate + H(+)</text>
        <dbReference type="Rhea" id="RHEA:40971"/>
        <dbReference type="ChEBI" id="CHEBI:7896"/>
        <dbReference type="ChEBI" id="CHEBI:15377"/>
        <dbReference type="ChEBI" id="CHEBI:15378"/>
        <dbReference type="ChEBI" id="CHEBI:73002"/>
        <dbReference type="ChEBI" id="CHEBI:76084"/>
    </reaction>
    <physiologicalReaction direction="left-to-right" evidence="34">
        <dbReference type="Rhea" id="RHEA:40972"/>
    </physiologicalReaction>
</comment>
<evidence type="ECO:0000256" key="31">
    <source>
        <dbReference type="ARBA" id="ARBA00048049"/>
    </source>
</evidence>
<comment type="catalytic activity">
    <reaction evidence="36">
        <text>1,2,3-tri-(9Z-octadecenoyl)-glycerol + H2O = di-(9Z)-octadecenoylglycerol + (9Z)-octadecenoate + H(+)</text>
        <dbReference type="Rhea" id="RHEA:38575"/>
        <dbReference type="ChEBI" id="CHEBI:15377"/>
        <dbReference type="ChEBI" id="CHEBI:15378"/>
        <dbReference type="ChEBI" id="CHEBI:30823"/>
        <dbReference type="ChEBI" id="CHEBI:53753"/>
        <dbReference type="ChEBI" id="CHEBI:75945"/>
    </reaction>
    <physiologicalReaction direction="left-to-right" evidence="36">
        <dbReference type="Rhea" id="RHEA:38576"/>
    </physiologicalReaction>
</comment>
<evidence type="ECO:0000256" key="27">
    <source>
        <dbReference type="ARBA" id="ARBA00047438"/>
    </source>
</evidence>
<evidence type="ECO:0000256" key="22">
    <source>
        <dbReference type="ARBA" id="ARBA00031485"/>
    </source>
</evidence>
<dbReference type="PANTHER" id="PTHR21325:SF45">
    <property type="entry name" value="PHOSPHOLIPASE B1, MEMBRANE-ASSOCIATED"/>
    <property type="match status" value="1"/>
</dbReference>
<dbReference type="CDD" id="cd01824">
    <property type="entry name" value="Phospholipase_B_like"/>
    <property type="match status" value="1"/>
</dbReference>
<evidence type="ECO:0000256" key="15">
    <source>
        <dbReference type="ARBA" id="ARBA00023180"/>
    </source>
</evidence>
<evidence type="ECO:0000256" key="10">
    <source>
        <dbReference type="ARBA" id="ARBA00022737"/>
    </source>
</evidence>
<dbReference type="EC" id="3.1.1.4" evidence="4"/>
<keyword evidence="13" id="KW-0443">Lipid metabolism</keyword>
<dbReference type="SUPFAM" id="SSF52266">
    <property type="entry name" value="SGNH hydrolase"/>
    <property type="match status" value="1"/>
</dbReference>
<evidence type="ECO:0000256" key="14">
    <source>
        <dbReference type="ARBA" id="ARBA00023136"/>
    </source>
</evidence>
<evidence type="ECO:0000256" key="7">
    <source>
        <dbReference type="ARBA" id="ARBA00022475"/>
    </source>
</evidence>
<dbReference type="EMBL" id="JAICCE010000014">
    <property type="protein sequence ID" value="KAG9268348.1"/>
    <property type="molecule type" value="Genomic_DNA"/>
</dbReference>
<comment type="catalytic activity">
    <reaction evidence="17">
        <text>a triacylglycerol + H2O = a diacylglycerol + a fatty acid + H(+)</text>
        <dbReference type="Rhea" id="RHEA:12044"/>
        <dbReference type="ChEBI" id="CHEBI:15377"/>
        <dbReference type="ChEBI" id="CHEBI:15378"/>
        <dbReference type="ChEBI" id="CHEBI:17855"/>
        <dbReference type="ChEBI" id="CHEBI:18035"/>
        <dbReference type="ChEBI" id="CHEBI:28868"/>
        <dbReference type="EC" id="3.1.1.3"/>
    </reaction>
    <physiologicalReaction direction="left-to-right" evidence="17">
        <dbReference type="Rhea" id="RHEA:12045"/>
    </physiologicalReaction>
</comment>
<keyword evidence="10" id="KW-0677">Repeat</keyword>
<evidence type="ECO:0000256" key="32">
    <source>
        <dbReference type="ARBA" id="ARBA00048058"/>
    </source>
</evidence>
<evidence type="ECO:0000256" key="34">
    <source>
        <dbReference type="ARBA" id="ARBA00048362"/>
    </source>
</evidence>
<keyword evidence="14 47" id="KW-0472">Membrane</keyword>
<evidence type="ECO:0000256" key="43">
    <source>
        <dbReference type="ARBA" id="ARBA00048939"/>
    </source>
</evidence>
<protein>
    <recommendedName>
        <fullName evidence="6">Phospholipase B1, membrane-associated</fullName>
        <ecNumber evidence="5">3.1.1.3</ecNumber>
        <ecNumber evidence="4">3.1.1.4</ecNumber>
        <ecNumber evidence="3">3.1.1.5</ecNumber>
    </recommendedName>
    <alternativeName>
        <fullName evidence="20">Lysophospholipase</fullName>
    </alternativeName>
    <alternativeName>
        <fullName evidence="21">Phospholipase A2</fullName>
    </alternativeName>
    <alternativeName>
        <fullName evidence="23">Phospholipase B/lipase</fullName>
    </alternativeName>
    <alternativeName>
        <fullName evidence="22">Triacylglycerol lipase</fullName>
    </alternativeName>
</protein>
<evidence type="ECO:0000256" key="26">
    <source>
        <dbReference type="ARBA" id="ARBA00047363"/>
    </source>
</evidence>
<comment type="catalytic activity">
    <reaction evidence="42">
        <text>1-O-hexadecyl-2-(9Z)-octadecenoyl-sn-glycero-3-phosphocholine + H2O = 1-O-hexadecyl-sn-glycero-3-phosphocholine + (9Z)-octadecenoate + H(+)</text>
        <dbReference type="Rhea" id="RHEA:40915"/>
        <dbReference type="ChEBI" id="CHEBI:15377"/>
        <dbReference type="ChEBI" id="CHEBI:15378"/>
        <dbReference type="ChEBI" id="CHEBI:30823"/>
        <dbReference type="ChEBI" id="CHEBI:34112"/>
        <dbReference type="ChEBI" id="CHEBI:64496"/>
    </reaction>
    <physiologicalReaction direction="left-to-right" evidence="42">
        <dbReference type="Rhea" id="RHEA:40916"/>
    </physiologicalReaction>
</comment>
<evidence type="ECO:0000256" key="33">
    <source>
        <dbReference type="ARBA" id="ARBA00048227"/>
    </source>
</evidence>
<comment type="catalytic activity">
    <reaction evidence="32">
        <text>1,2-di-(9Z-octadecenoyl)-sn-glycero-3-phosphocholine + H2O = 1-(9Z-octadecenoyl)-sn-glycero-3-phosphocholine + (9Z)-octadecenoate + H(+)</text>
        <dbReference type="Rhea" id="RHEA:40923"/>
        <dbReference type="ChEBI" id="CHEBI:15377"/>
        <dbReference type="ChEBI" id="CHEBI:15378"/>
        <dbReference type="ChEBI" id="CHEBI:28610"/>
        <dbReference type="ChEBI" id="CHEBI:30823"/>
        <dbReference type="ChEBI" id="CHEBI:74669"/>
    </reaction>
    <physiologicalReaction direction="left-to-right" evidence="32">
        <dbReference type="Rhea" id="RHEA:40924"/>
    </physiologicalReaction>
</comment>
<comment type="catalytic activity">
    <reaction evidence="45">
        <text>1,3-di-(9Z-octadecenoyl)-glycerol + H2O = 1-(9Z-octadecenoyl)-glycerol + (9Z)-octadecenoate + H(+)</text>
        <dbReference type="Rhea" id="RHEA:39939"/>
        <dbReference type="ChEBI" id="CHEBI:15377"/>
        <dbReference type="ChEBI" id="CHEBI:15378"/>
        <dbReference type="ChEBI" id="CHEBI:30823"/>
        <dbReference type="ChEBI" id="CHEBI:75342"/>
        <dbReference type="ChEBI" id="CHEBI:75735"/>
    </reaction>
    <physiologicalReaction direction="left-to-right" evidence="45">
        <dbReference type="Rhea" id="RHEA:39940"/>
    </physiologicalReaction>
</comment>
<proteinExistence type="inferred from homology"/>
<dbReference type="FunFam" id="3.40.50.1110:FF:000005">
    <property type="entry name" value="Phospholipase B1"/>
    <property type="match status" value="1"/>
</dbReference>
<evidence type="ECO:0000256" key="47">
    <source>
        <dbReference type="SAM" id="Phobius"/>
    </source>
</evidence>
<comment type="catalytic activity">
    <reaction evidence="37">
        <text>a 1-acyl-sn-glycero-3-phosphocholine + H2O = sn-glycerol 3-phosphocholine + a fatty acid + H(+)</text>
        <dbReference type="Rhea" id="RHEA:15177"/>
        <dbReference type="ChEBI" id="CHEBI:15377"/>
        <dbReference type="ChEBI" id="CHEBI:15378"/>
        <dbReference type="ChEBI" id="CHEBI:16870"/>
        <dbReference type="ChEBI" id="CHEBI:28868"/>
        <dbReference type="ChEBI" id="CHEBI:58168"/>
        <dbReference type="EC" id="3.1.1.5"/>
    </reaction>
    <physiologicalReaction direction="left-to-right" evidence="37">
        <dbReference type="Rhea" id="RHEA:15178"/>
    </physiologicalReaction>
</comment>
<dbReference type="GO" id="GO:0050253">
    <property type="term" value="F:retinyl-palmitate esterase activity"/>
    <property type="evidence" value="ECO:0007669"/>
    <property type="project" value="TreeGrafter"/>
</dbReference>
<keyword evidence="9" id="KW-0732">Signal</keyword>
<dbReference type="GO" id="GO:0006644">
    <property type="term" value="P:phospholipid metabolic process"/>
    <property type="evidence" value="ECO:0007669"/>
    <property type="project" value="TreeGrafter"/>
</dbReference>
<evidence type="ECO:0000256" key="8">
    <source>
        <dbReference type="ARBA" id="ARBA00022692"/>
    </source>
</evidence>
<evidence type="ECO:0000256" key="37">
    <source>
        <dbReference type="ARBA" id="ARBA00048454"/>
    </source>
</evidence>
<evidence type="ECO:0000256" key="11">
    <source>
        <dbReference type="ARBA" id="ARBA00022801"/>
    </source>
</evidence>
<evidence type="ECO:0000256" key="35">
    <source>
        <dbReference type="ARBA" id="ARBA00048374"/>
    </source>
</evidence>
<feature type="transmembrane region" description="Helical" evidence="47">
    <location>
        <begin position="430"/>
        <end position="449"/>
    </location>
</feature>
<evidence type="ECO:0000256" key="17">
    <source>
        <dbReference type="ARBA" id="ARBA00023369"/>
    </source>
</evidence>
<keyword evidence="7" id="KW-1003">Cell membrane</keyword>
<comment type="catalytic activity">
    <reaction evidence="28">
        <text>1-hexadecanoyl-2-(9Z)-octadecenoyl-3-octadecanoyl-sn-glycerol + H2O = 1-hexadecanoyl-2-(9Z-octadecenoyl)-sn-glycerol + octadecanoate + H(+)</text>
        <dbReference type="Rhea" id="RHEA:41111"/>
        <dbReference type="ChEBI" id="CHEBI:15377"/>
        <dbReference type="ChEBI" id="CHEBI:15378"/>
        <dbReference type="ChEBI" id="CHEBI:25629"/>
        <dbReference type="ChEBI" id="CHEBI:75466"/>
        <dbReference type="ChEBI" id="CHEBI:77623"/>
    </reaction>
    <physiologicalReaction direction="left-to-right" evidence="28">
        <dbReference type="Rhea" id="RHEA:41112"/>
    </physiologicalReaction>
</comment>
<dbReference type="Pfam" id="PF00657">
    <property type="entry name" value="Lipase_GDSL"/>
    <property type="match status" value="1"/>
</dbReference>
<comment type="subcellular location">
    <subcellularLocation>
        <location evidence="1">Apical cell membrane</location>
        <topology evidence="1">Single-pass type I membrane protein</topology>
    </subcellularLocation>
</comment>
<evidence type="ECO:0000256" key="23">
    <source>
        <dbReference type="ARBA" id="ARBA00033022"/>
    </source>
</evidence>
<dbReference type="Proteomes" id="UP000752171">
    <property type="component" value="Unassembled WGS sequence"/>
</dbReference>
<evidence type="ECO:0000256" key="9">
    <source>
        <dbReference type="ARBA" id="ARBA00022729"/>
    </source>
</evidence>
<dbReference type="EC" id="3.1.1.3" evidence="5"/>
<evidence type="ECO:0000256" key="40">
    <source>
        <dbReference type="ARBA" id="ARBA00048699"/>
    </source>
</evidence>
<dbReference type="AlphaFoldDB" id="A0A8T2L8R1"/>
<comment type="catalytic activity">
    <reaction evidence="25">
        <text>1-hexadecanoyl-2-(9Z)-octadecenoyl-3-octadecanoyl-sn-glycerol + H2O = 2-(9Z-octadecenoyl)-3-octadecanoyl-sn-glycerol + hexadecanoate + H(+)</text>
        <dbReference type="Rhea" id="RHEA:41107"/>
        <dbReference type="ChEBI" id="CHEBI:7896"/>
        <dbReference type="ChEBI" id="CHEBI:15377"/>
        <dbReference type="ChEBI" id="CHEBI:15378"/>
        <dbReference type="ChEBI" id="CHEBI:75558"/>
        <dbReference type="ChEBI" id="CHEBI:77623"/>
    </reaction>
    <physiologicalReaction direction="left-to-right" evidence="25">
        <dbReference type="Rhea" id="RHEA:41108"/>
    </physiologicalReaction>
</comment>
<evidence type="ECO:0000256" key="1">
    <source>
        <dbReference type="ARBA" id="ARBA00004247"/>
    </source>
</evidence>
<gene>
    <name evidence="48" type="primary">PLB1</name>
    <name evidence="48" type="ORF">AMEX_G17313</name>
</gene>
<dbReference type="EC" id="3.1.1.5" evidence="3"/>
<evidence type="ECO:0000256" key="24">
    <source>
        <dbReference type="ARBA" id="ARBA00045916"/>
    </source>
</evidence>
<evidence type="ECO:0000256" key="13">
    <source>
        <dbReference type="ARBA" id="ARBA00023098"/>
    </source>
</evidence>
<evidence type="ECO:0000256" key="29">
    <source>
        <dbReference type="ARBA" id="ARBA00048011"/>
    </source>
</evidence>
<comment type="catalytic activity">
    <reaction evidence="40">
        <text>1-hexadecanoyl-2-(9Z-octadecenoyl)-sn-glycero-3-phosphocholine + H2O = 1-hexadecanoyl-sn-glycero-3-phosphocholine + (9Z)-octadecenoate + H(+)</text>
        <dbReference type="Rhea" id="RHEA:38779"/>
        <dbReference type="ChEBI" id="CHEBI:15377"/>
        <dbReference type="ChEBI" id="CHEBI:15378"/>
        <dbReference type="ChEBI" id="CHEBI:30823"/>
        <dbReference type="ChEBI" id="CHEBI:72998"/>
        <dbReference type="ChEBI" id="CHEBI:73001"/>
    </reaction>
    <physiologicalReaction direction="left-to-right" evidence="40">
        <dbReference type="Rhea" id="RHEA:38780"/>
    </physiologicalReaction>
</comment>
<evidence type="ECO:0000256" key="4">
    <source>
        <dbReference type="ARBA" id="ARBA00013278"/>
    </source>
</evidence>
<evidence type="ECO:0000256" key="36">
    <source>
        <dbReference type="ARBA" id="ARBA00048386"/>
    </source>
</evidence>
<name>A0A8T2L8R1_ASTMX</name>
<dbReference type="InterPro" id="IPR001087">
    <property type="entry name" value="GDSL"/>
</dbReference>
<evidence type="ECO:0000256" key="3">
    <source>
        <dbReference type="ARBA" id="ARBA00013274"/>
    </source>
</evidence>
<comment type="catalytic activity">
    <reaction evidence="33">
        <text>1,2-dihexadecanoyl-sn-glycero-3-phosphocholine + H2O = 1-hexadecanoyl-sn-glycero-3-phosphocholine + hexadecanoate + H(+)</text>
        <dbReference type="Rhea" id="RHEA:41223"/>
        <dbReference type="ChEBI" id="CHEBI:7896"/>
        <dbReference type="ChEBI" id="CHEBI:15377"/>
        <dbReference type="ChEBI" id="CHEBI:15378"/>
        <dbReference type="ChEBI" id="CHEBI:72998"/>
        <dbReference type="ChEBI" id="CHEBI:72999"/>
    </reaction>
    <physiologicalReaction direction="left-to-right" evidence="33">
        <dbReference type="Rhea" id="RHEA:41224"/>
    </physiologicalReaction>
</comment>
<evidence type="ECO:0000256" key="19">
    <source>
        <dbReference type="ARBA" id="ARBA00023422"/>
    </source>
</evidence>
<comment type="catalytic activity">
    <reaction evidence="26">
        <text>1,3-dihexadecanoyl-2-(9Z-octadecenoyl)glycerol + H2O = 1-hexadecanoyl-2-(9Z-octadecenoyl)-glycerol + hexadecanoate + H(+)</text>
        <dbReference type="Rhea" id="RHEA:40979"/>
        <dbReference type="ChEBI" id="CHEBI:7896"/>
        <dbReference type="ChEBI" id="CHEBI:15377"/>
        <dbReference type="ChEBI" id="CHEBI:15378"/>
        <dbReference type="ChEBI" id="CHEBI:75585"/>
        <dbReference type="ChEBI" id="CHEBI:75688"/>
    </reaction>
    <physiologicalReaction direction="left-to-right" evidence="26">
        <dbReference type="Rhea" id="RHEA:40980"/>
    </physiologicalReaction>
</comment>
<evidence type="ECO:0000256" key="41">
    <source>
        <dbReference type="ARBA" id="ARBA00048869"/>
    </source>
</evidence>
<dbReference type="PANTHER" id="PTHR21325">
    <property type="entry name" value="PHOSPHOLIPASE B, PLB1"/>
    <property type="match status" value="1"/>
</dbReference>
<evidence type="ECO:0000256" key="39">
    <source>
        <dbReference type="ARBA" id="ARBA00048656"/>
    </source>
</evidence>
<keyword evidence="15" id="KW-0325">Glycoprotein</keyword>
<evidence type="ECO:0000256" key="12">
    <source>
        <dbReference type="ARBA" id="ARBA00022989"/>
    </source>
</evidence>
<comment type="catalytic activity">
    <reaction evidence="31">
        <text>a 1-O-alkyl-2-acyl-sn-glycero-3-phosphocholine + H2O = a 1-O-alkyl-sn-glycero-3-phosphocholine + a fatty acid + H(+)</text>
        <dbReference type="Rhea" id="RHEA:36231"/>
        <dbReference type="ChEBI" id="CHEBI:15377"/>
        <dbReference type="ChEBI" id="CHEBI:15378"/>
        <dbReference type="ChEBI" id="CHEBI:28868"/>
        <dbReference type="ChEBI" id="CHEBI:30909"/>
        <dbReference type="ChEBI" id="CHEBI:36702"/>
        <dbReference type="EC" id="3.1.1.4"/>
    </reaction>
    <physiologicalReaction direction="left-to-right" evidence="31">
        <dbReference type="Rhea" id="RHEA:36232"/>
    </physiologicalReaction>
</comment>
<dbReference type="InterPro" id="IPR035547">
    <property type="entry name" value="Phospholipase_B"/>
</dbReference>
<comment type="catalytic activity">
    <reaction evidence="41">
        <text>1,3-dihexadecanoyl-2-(9Z-octadecenoyl)glycerol + H2O = 1,3-dihexadecanoylglycerol + (9Z)-octadecenoate + H(+)</text>
        <dbReference type="Rhea" id="RHEA:40983"/>
        <dbReference type="ChEBI" id="CHEBI:15377"/>
        <dbReference type="ChEBI" id="CHEBI:15378"/>
        <dbReference type="ChEBI" id="CHEBI:30823"/>
        <dbReference type="ChEBI" id="CHEBI:75688"/>
        <dbReference type="ChEBI" id="CHEBI:77619"/>
    </reaction>
    <physiologicalReaction direction="left-to-right" evidence="41">
        <dbReference type="Rhea" id="RHEA:40984"/>
    </physiologicalReaction>
</comment>
<keyword evidence="12 47" id="KW-1133">Transmembrane helix</keyword>
<keyword evidence="11" id="KW-0378">Hydrolase</keyword>
<comment type="function">
    <text evidence="24">Calcium-independent membrane-associated phospholipase that catalyzes complete diacylation of phospholipids by hydrolyzing both sn-1 and sn-2 fatty acyl chains attached to the glycerol backbone (phospholipase B activity). Has dual phospholipase and lysophospholipase activities toward diacylphospholipids. Preferentially cleaves sn-2 ester bonds over sn-1 bonds. Acts as a lipase toward glycerolipid substrates. Hydrolyzes fatty acyl chains of diacylglycerols with preference for the sn-2 position and of triacylglycerols with not positional selectivity. May also hydrolyze long chain retinyl esters such as retinyl palmitate. May contribute to digestion of dietary phospholipids, glycerolipids and retinoids, facilitating lipid absorption at the brush border.</text>
</comment>
<accession>A0A8T2L8R1</accession>
<dbReference type="GO" id="GO:0004623">
    <property type="term" value="F:phospholipase A2 activity"/>
    <property type="evidence" value="ECO:0007669"/>
    <property type="project" value="UniProtKB-EC"/>
</dbReference>
<evidence type="ECO:0000256" key="25">
    <source>
        <dbReference type="ARBA" id="ARBA00047324"/>
    </source>
</evidence>
<dbReference type="InterPro" id="IPR038885">
    <property type="entry name" value="PLB1"/>
</dbReference>
<reference evidence="48 49" key="1">
    <citation type="submission" date="2021-07" db="EMBL/GenBank/DDBJ databases">
        <authorList>
            <person name="Imarazene B."/>
            <person name="Zahm M."/>
            <person name="Klopp C."/>
            <person name="Cabau C."/>
            <person name="Beille S."/>
            <person name="Jouanno E."/>
            <person name="Castinel A."/>
            <person name="Lluch J."/>
            <person name="Gil L."/>
            <person name="Kuchtly C."/>
            <person name="Lopez Roques C."/>
            <person name="Donnadieu C."/>
            <person name="Parrinello H."/>
            <person name="Journot L."/>
            <person name="Du K."/>
            <person name="Schartl M."/>
            <person name="Retaux S."/>
            <person name="Guiguen Y."/>
        </authorList>
    </citation>
    <scope>NUCLEOTIDE SEQUENCE [LARGE SCALE GENOMIC DNA]</scope>
    <source>
        <strain evidence="48">Pach_M1</strain>
        <tissue evidence="48">Testis</tissue>
    </source>
</reference>
<evidence type="ECO:0000256" key="38">
    <source>
        <dbReference type="ARBA" id="ARBA00048613"/>
    </source>
</evidence>
<evidence type="ECO:0000256" key="5">
    <source>
        <dbReference type="ARBA" id="ARBA00013279"/>
    </source>
</evidence>
<comment type="catalytic activity">
    <reaction evidence="44">
        <text>1,2-dihexadecanoyl-sn-glycero-3-phosphocholine + 2 H2O = sn-glycerol 3-phosphocholine + 2 hexadecanoate + 2 H(+)</text>
        <dbReference type="Rhea" id="RHEA:40975"/>
        <dbReference type="ChEBI" id="CHEBI:7896"/>
        <dbReference type="ChEBI" id="CHEBI:15377"/>
        <dbReference type="ChEBI" id="CHEBI:15378"/>
        <dbReference type="ChEBI" id="CHEBI:16870"/>
        <dbReference type="ChEBI" id="CHEBI:72999"/>
    </reaction>
    <physiologicalReaction direction="left-to-right" evidence="44">
        <dbReference type="Rhea" id="RHEA:40976"/>
    </physiologicalReaction>
</comment>
<evidence type="ECO:0000256" key="16">
    <source>
        <dbReference type="ARBA" id="ARBA00023264"/>
    </source>
</evidence>
<comment type="catalytic activity">
    <reaction evidence="18">
        <text>1-hexadecanoyl-2-(9Z,12Z-octadecadienoyl)-sn-glycero-3-phosphocholine + H2O = (9Z,12Z)-octadecadienoate + 1-hexadecanoyl-sn-glycero-3-phosphocholine + H(+)</text>
        <dbReference type="Rhea" id="RHEA:40811"/>
        <dbReference type="ChEBI" id="CHEBI:15377"/>
        <dbReference type="ChEBI" id="CHEBI:15378"/>
        <dbReference type="ChEBI" id="CHEBI:30245"/>
        <dbReference type="ChEBI" id="CHEBI:72998"/>
        <dbReference type="ChEBI" id="CHEBI:73002"/>
    </reaction>
    <physiologicalReaction direction="left-to-right" evidence="18">
        <dbReference type="Rhea" id="RHEA:40812"/>
    </physiologicalReaction>
</comment>
<evidence type="ECO:0000256" key="20">
    <source>
        <dbReference type="ARBA" id="ARBA00029723"/>
    </source>
</evidence>
<evidence type="ECO:0000256" key="44">
    <source>
        <dbReference type="ARBA" id="ARBA00049363"/>
    </source>
</evidence>
<comment type="caution">
    <text evidence="48">The sequence shown here is derived from an EMBL/GenBank/DDBJ whole genome shotgun (WGS) entry which is preliminary data.</text>
</comment>
<dbReference type="GO" id="GO:0004622">
    <property type="term" value="F:phosphatidylcholine lysophospholipase activity"/>
    <property type="evidence" value="ECO:0007669"/>
    <property type="project" value="UniProtKB-EC"/>
</dbReference>
<comment type="catalytic activity">
    <reaction evidence="27">
        <text>1-(9Z-octadecenoyl)-glycerol + H2O = glycerol + (9Z)-octadecenoate + H(+)</text>
        <dbReference type="Rhea" id="RHEA:38487"/>
        <dbReference type="ChEBI" id="CHEBI:15377"/>
        <dbReference type="ChEBI" id="CHEBI:15378"/>
        <dbReference type="ChEBI" id="CHEBI:17754"/>
        <dbReference type="ChEBI" id="CHEBI:30823"/>
        <dbReference type="ChEBI" id="CHEBI:75342"/>
    </reaction>
    <physiologicalReaction direction="left-to-right" evidence="27">
        <dbReference type="Rhea" id="RHEA:38488"/>
    </physiologicalReaction>
</comment>
<dbReference type="InterPro" id="IPR036514">
    <property type="entry name" value="SGNH_hydro_sf"/>
</dbReference>
<comment type="similarity">
    <text evidence="2">Belongs to the 'GDSL' lipolytic enzyme family. Phospholipase B1 subfamily.</text>
</comment>
<comment type="catalytic activity">
    <reaction evidence="38">
        <text>1-hexadecanoyl-2-(9Z-octadecenoyl)-sn-glycero-3-phosphoethanolamine + H2O = 1-hexadecanoyl-sn-glycero-3-phosphoethanolamine + (9Z)-octadecenoate + H(+)</text>
        <dbReference type="Rhea" id="RHEA:40911"/>
        <dbReference type="ChEBI" id="CHEBI:15377"/>
        <dbReference type="ChEBI" id="CHEBI:15378"/>
        <dbReference type="ChEBI" id="CHEBI:30823"/>
        <dbReference type="ChEBI" id="CHEBI:73004"/>
        <dbReference type="ChEBI" id="CHEBI:73007"/>
    </reaction>
    <physiologicalReaction direction="left-to-right" evidence="38">
        <dbReference type="Rhea" id="RHEA:40912"/>
    </physiologicalReaction>
</comment>
<evidence type="ECO:0000256" key="21">
    <source>
        <dbReference type="ARBA" id="ARBA00031182"/>
    </source>
</evidence>
<evidence type="ECO:0000256" key="45">
    <source>
        <dbReference type="ARBA" id="ARBA00049372"/>
    </source>
</evidence>
<organism evidence="48 49">
    <name type="scientific">Astyanax mexicanus</name>
    <name type="common">Blind cave fish</name>
    <name type="synonym">Astyanax fasciatus mexicanus</name>
    <dbReference type="NCBI Taxonomy" id="7994"/>
    <lineage>
        <taxon>Eukaryota</taxon>
        <taxon>Metazoa</taxon>
        <taxon>Chordata</taxon>
        <taxon>Craniata</taxon>
        <taxon>Vertebrata</taxon>
        <taxon>Euteleostomi</taxon>
        <taxon>Actinopterygii</taxon>
        <taxon>Neopterygii</taxon>
        <taxon>Teleostei</taxon>
        <taxon>Ostariophysi</taxon>
        <taxon>Characiformes</taxon>
        <taxon>Characoidei</taxon>
        <taxon>Acestrorhamphidae</taxon>
        <taxon>Acestrorhamphinae</taxon>
        <taxon>Astyanax</taxon>
    </lineage>
</organism>
<sequence length="450" mass="50942">MKAKPYHKRETVQSSYTRDPISEVIQEAVVKTQSSLVYNACYGALICPVGNYWKEYEEAIKHYSEEELKQEHPGKIRPEGYKHPTFKCPDMSPSPSIPTSVERVKAADIKVIAALGDSLTTAIAANASTFLGVPIEYRHVSFSIGGHGSYEDVITLANIVKLFNPDVLGPAPVWTLHNYPITVNDTGFNLAVTGHNTVNFSIQARDMINTFKTYPGLNFKEDWKLVTILIGMNDICDYCKDRKLFTADNFIHYLTQSLDMMMNEVPRLIVNVVQIFTMKPLREVSKPTLGCLLQKSFCSCLVLPDENSTELAELVELNLVFQRKLEELLNSERFFKEDFAVVLQPFVTHAQPPRLPNGKIDLSFFTPDCFHFTIKGHEELAKGLWNNMFQPPDAKEMIDTFSEPVTLICPSEKHPYIYTRPNALSSASSLHIIWSLMTLTILLTIWSNLH</sequence>
<comment type="catalytic activity">
    <reaction evidence="39">
        <text>1-hexadecanoyl-sn-glycero-3-phosphocholine + H2O = sn-glycerol 3-phosphocholine + hexadecanoate + H(+)</text>
        <dbReference type="Rhea" id="RHEA:40435"/>
        <dbReference type="ChEBI" id="CHEBI:7896"/>
        <dbReference type="ChEBI" id="CHEBI:15377"/>
        <dbReference type="ChEBI" id="CHEBI:15378"/>
        <dbReference type="ChEBI" id="CHEBI:16870"/>
        <dbReference type="ChEBI" id="CHEBI:72998"/>
    </reaction>
    <physiologicalReaction direction="left-to-right" evidence="39">
        <dbReference type="Rhea" id="RHEA:40436"/>
    </physiologicalReaction>
</comment>
<evidence type="ECO:0000256" key="6">
    <source>
        <dbReference type="ARBA" id="ARBA00015133"/>
    </source>
</evidence>
<evidence type="ECO:0000313" key="49">
    <source>
        <dbReference type="Proteomes" id="UP000752171"/>
    </source>
</evidence>
<comment type="catalytic activity">
    <reaction evidence="19">
        <text>a 1,2-diacyl-sn-glycero-3-phosphocholine + H2O = a 1-acyl-sn-glycero-3-phosphocholine + a fatty acid + H(+)</text>
        <dbReference type="Rhea" id="RHEA:15801"/>
        <dbReference type="ChEBI" id="CHEBI:15377"/>
        <dbReference type="ChEBI" id="CHEBI:15378"/>
        <dbReference type="ChEBI" id="CHEBI:28868"/>
        <dbReference type="ChEBI" id="CHEBI:57643"/>
        <dbReference type="ChEBI" id="CHEBI:58168"/>
        <dbReference type="EC" id="3.1.1.4"/>
    </reaction>
    <physiologicalReaction direction="left-to-right" evidence="19">
        <dbReference type="Rhea" id="RHEA:15802"/>
    </physiologicalReaction>
</comment>
<evidence type="ECO:0000256" key="2">
    <source>
        <dbReference type="ARBA" id="ARBA00009979"/>
    </source>
</evidence>
<comment type="catalytic activity">
    <reaction evidence="46">
        <text>2-(9Z-octadecenoyl)-glycerol + H2O = glycerol + (9Z)-octadecenoate + H(+)</text>
        <dbReference type="Rhea" id="RHEA:38491"/>
        <dbReference type="ChEBI" id="CHEBI:15377"/>
        <dbReference type="ChEBI" id="CHEBI:15378"/>
        <dbReference type="ChEBI" id="CHEBI:17754"/>
        <dbReference type="ChEBI" id="CHEBI:30823"/>
        <dbReference type="ChEBI" id="CHEBI:73990"/>
    </reaction>
    <physiologicalReaction direction="left-to-right" evidence="46">
        <dbReference type="Rhea" id="RHEA:38492"/>
    </physiologicalReaction>
</comment>
<evidence type="ECO:0000256" key="42">
    <source>
        <dbReference type="ARBA" id="ARBA00048872"/>
    </source>
</evidence>
<evidence type="ECO:0000256" key="46">
    <source>
        <dbReference type="ARBA" id="ARBA00049461"/>
    </source>
</evidence>
<evidence type="ECO:0000256" key="18">
    <source>
        <dbReference type="ARBA" id="ARBA00023408"/>
    </source>
</evidence>
<dbReference type="GO" id="GO:0004806">
    <property type="term" value="F:triacylglycerol lipase activity"/>
    <property type="evidence" value="ECO:0007669"/>
    <property type="project" value="UniProtKB-EC"/>
</dbReference>
<evidence type="ECO:0000256" key="30">
    <source>
        <dbReference type="ARBA" id="ARBA00048015"/>
    </source>
</evidence>
<keyword evidence="16" id="KW-1208">Phospholipid metabolism</keyword>
<dbReference type="Gene3D" id="3.40.50.1110">
    <property type="entry name" value="SGNH hydrolase"/>
    <property type="match status" value="1"/>
</dbReference>